<comment type="caution">
    <text evidence="2">The sequence shown here is derived from an EMBL/GenBank/DDBJ whole genome shotgun (WGS) entry which is preliminary data.</text>
</comment>
<evidence type="ECO:0008006" key="4">
    <source>
        <dbReference type="Google" id="ProtNLM"/>
    </source>
</evidence>
<keyword evidence="3" id="KW-1185">Reference proteome</keyword>
<protein>
    <recommendedName>
        <fullName evidence="4">DUF2868 domain-containing protein</fullName>
    </recommendedName>
</protein>
<dbReference type="EMBL" id="AZHX01001364">
    <property type="protein sequence ID" value="ETX03875.1"/>
    <property type="molecule type" value="Genomic_DNA"/>
</dbReference>
<feature type="transmembrane region" description="Helical" evidence="1">
    <location>
        <begin position="90"/>
        <end position="112"/>
    </location>
</feature>
<reference evidence="2 3" key="1">
    <citation type="journal article" date="2014" name="Nature">
        <title>An environmental bacterial taxon with a large and distinct metabolic repertoire.</title>
        <authorList>
            <person name="Wilson M.C."/>
            <person name="Mori T."/>
            <person name="Ruckert C."/>
            <person name="Uria A.R."/>
            <person name="Helf M.J."/>
            <person name="Takada K."/>
            <person name="Gernert C."/>
            <person name="Steffens U.A."/>
            <person name="Heycke N."/>
            <person name="Schmitt S."/>
            <person name="Rinke C."/>
            <person name="Helfrich E.J."/>
            <person name="Brachmann A.O."/>
            <person name="Gurgui C."/>
            <person name="Wakimoto T."/>
            <person name="Kracht M."/>
            <person name="Crusemann M."/>
            <person name="Hentschel U."/>
            <person name="Abe I."/>
            <person name="Matsunaga S."/>
            <person name="Kalinowski J."/>
            <person name="Takeyama H."/>
            <person name="Piel J."/>
        </authorList>
    </citation>
    <scope>NUCLEOTIDE SEQUENCE [LARGE SCALE GENOMIC DNA]</scope>
    <source>
        <strain evidence="3">TSY2</strain>
    </source>
</reference>
<feature type="transmembrane region" description="Helical" evidence="1">
    <location>
        <begin position="183"/>
        <end position="201"/>
    </location>
</feature>
<proteinExistence type="predicted"/>
<evidence type="ECO:0000313" key="2">
    <source>
        <dbReference type="EMBL" id="ETX03875.1"/>
    </source>
</evidence>
<gene>
    <name evidence="2" type="ORF">ETSY2_32065</name>
</gene>
<sequence length="492" mass="56117">MEKHERDRDIALAHPDANDDTARLCTWLHVMRQRQGMDGQRPMHDMQHGLSLVLFVMGLALGALTVGGWLSLNKLLSPQAMPQSGINVIYFWSVTAGWQLLMLLVILTGLVLGDWADYIPGLSSLRRLLRRLPSLIPKIAEMLISRFRPSQQQALHTLQAWLTQSQRYRRLAFWYPLNLSQRFAVGFNLGLIGMFVFLSFATQPVFGWQSGQLNCTRLERVTRVIASPWYWLNAKGRPSANDIRSTYYQPDSLHAHTDCGGDTAPGPVNPGWWPFLFASMLVYGLIPRALLNALSSWQMRRAAHDVALHHPDSRELLLRMQRPLVDTGARLQTAPSGFNLPIVAPELQPEQQTVSFGRGFVLKWAGIQLPDDEIQDLVRRQWGIDTAALYEVGGLDVSRDEEALHALETSHDIDQVMLLVEAWQPPVTDFRNFVTQLRQTLRDGKMIWVLLYHRDTDGDIVTPRESDLDQWRMTLERIDAWLRVKPMIEEPA</sequence>
<keyword evidence="1" id="KW-0472">Membrane</keyword>
<organism evidence="2 3">
    <name type="scientific">Candidatus Entotheonella gemina</name>
    <dbReference type="NCBI Taxonomy" id="1429439"/>
    <lineage>
        <taxon>Bacteria</taxon>
        <taxon>Pseudomonadati</taxon>
        <taxon>Nitrospinota/Tectimicrobiota group</taxon>
        <taxon>Candidatus Tectimicrobiota</taxon>
        <taxon>Candidatus Entotheonellia</taxon>
        <taxon>Candidatus Entotheonellales</taxon>
        <taxon>Candidatus Entotheonellaceae</taxon>
        <taxon>Candidatus Entotheonella</taxon>
    </lineage>
</organism>
<dbReference type="Proteomes" id="UP000019140">
    <property type="component" value="Unassembled WGS sequence"/>
</dbReference>
<dbReference type="AlphaFoldDB" id="W4M111"/>
<accession>W4M111</accession>
<name>W4M111_9BACT</name>
<feature type="transmembrane region" description="Helical" evidence="1">
    <location>
        <begin position="50"/>
        <end position="70"/>
    </location>
</feature>
<keyword evidence="1" id="KW-1133">Transmembrane helix</keyword>
<dbReference type="HOGENOM" id="CLU_019171_0_0_7"/>
<evidence type="ECO:0000313" key="3">
    <source>
        <dbReference type="Proteomes" id="UP000019140"/>
    </source>
</evidence>
<evidence type="ECO:0000256" key="1">
    <source>
        <dbReference type="SAM" id="Phobius"/>
    </source>
</evidence>
<dbReference type="Pfam" id="PF11067">
    <property type="entry name" value="DUF2868"/>
    <property type="match status" value="1"/>
</dbReference>
<dbReference type="InterPro" id="IPR021296">
    <property type="entry name" value="DUF2868"/>
</dbReference>
<feature type="transmembrane region" description="Helical" evidence="1">
    <location>
        <begin position="272"/>
        <end position="291"/>
    </location>
</feature>
<keyword evidence="1" id="KW-0812">Transmembrane</keyword>